<dbReference type="SUPFAM" id="SSF46785">
    <property type="entry name" value="Winged helix' DNA-binding domain"/>
    <property type="match status" value="1"/>
</dbReference>
<proteinExistence type="evidence at transcript level"/>
<evidence type="ECO:0000256" key="5">
    <source>
        <dbReference type="ARBA" id="ARBA00023242"/>
    </source>
</evidence>
<dbReference type="InterPro" id="IPR036388">
    <property type="entry name" value="WH-like_DNA-bd_sf"/>
</dbReference>
<dbReference type="PRINTS" id="PR00053">
    <property type="entry name" value="FORKHEAD"/>
</dbReference>
<feature type="domain" description="Fork-head" evidence="8">
    <location>
        <begin position="48"/>
        <end position="142"/>
    </location>
</feature>
<dbReference type="EMBL" id="AJ854303">
    <property type="protein sequence ID" value="CAH69694.1"/>
    <property type="molecule type" value="mRNA"/>
</dbReference>
<dbReference type="PANTHER" id="PTHR11829">
    <property type="entry name" value="FORKHEAD BOX PROTEIN"/>
    <property type="match status" value="1"/>
</dbReference>
<dbReference type="AlphaFoldDB" id="Q5K0A5"/>
<reference evidence="9" key="1">
    <citation type="submission" date="2004-11" db="EMBL/GenBank/DDBJ databases">
        <title>Clustered Fox transcription factors in amphioxus and the evolution of the chordate mesoderm.</title>
        <authorList>
            <person name="Mazet F."/>
            <person name="Amemiya C.T."/>
            <person name="Shimeld S.M."/>
        </authorList>
    </citation>
    <scope>NUCLEOTIDE SEQUENCE</scope>
</reference>
<feature type="compositionally biased region" description="Basic and acidic residues" evidence="7">
    <location>
        <begin position="383"/>
        <end position="392"/>
    </location>
</feature>
<evidence type="ECO:0000256" key="6">
    <source>
        <dbReference type="PROSITE-ProRule" id="PRU00089"/>
    </source>
</evidence>
<feature type="compositionally biased region" description="Basic and acidic residues" evidence="7">
    <location>
        <begin position="146"/>
        <end position="163"/>
    </location>
</feature>
<evidence type="ECO:0000256" key="4">
    <source>
        <dbReference type="ARBA" id="ARBA00023163"/>
    </source>
</evidence>
<keyword evidence="4" id="KW-0804">Transcription</keyword>
<dbReference type="PROSITE" id="PS00657">
    <property type="entry name" value="FORK_HEAD_1"/>
    <property type="match status" value="1"/>
</dbReference>
<evidence type="ECO:0000256" key="2">
    <source>
        <dbReference type="ARBA" id="ARBA00023015"/>
    </source>
</evidence>
<dbReference type="Gene3D" id="1.10.10.10">
    <property type="entry name" value="Winged helix-like DNA-binding domain superfamily/Winged helix DNA-binding domain"/>
    <property type="match status" value="1"/>
</dbReference>
<dbReference type="PROSITE" id="PS50039">
    <property type="entry name" value="FORK_HEAD_3"/>
    <property type="match status" value="1"/>
</dbReference>
<dbReference type="InterPro" id="IPR050211">
    <property type="entry name" value="FOX_domain-containing"/>
</dbReference>
<feature type="region of interest" description="Disordered" evidence="7">
    <location>
        <begin position="144"/>
        <end position="213"/>
    </location>
</feature>
<dbReference type="InterPro" id="IPR018122">
    <property type="entry name" value="TF_fork_head_CS_1"/>
</dbReference>
<dbReference type="InterPro" id="IPR030456">
    <property type="entry name" value="TF_fork_head_CS_2"/>
</dbReference>
<evidence type="ECO:0000259" key="8">
    <source>
        <dbReference type="PROSITE" id="PS50039"/>
    </source>
</evidence>
<keyword evidence="3 6" id="KW-0238">DNA-binding</keyword>
<dbReference type="Pfam" id="PF00250">
    <property type="entry name" value="Forkhead"/>
    <property type="match status" value="1"/>
</dbReference>
<dbReference type="CDD" id="cd20027">
    <property type="entry name" value="FH_FOXL1"/>
    <property type="match status" value="1"/>
</dbReference>
<dbReference type="SMART" id="SM00339">
    <property type="entry name" value="FH"/>
    <property type="match status" value="1"/>
</dbReference>
<feature type="region of interest" description="Disordered" evidence="7">
    <location>
        <begin position="333"/>
        <end position="406"/>
    </location>
</feature>
<dbReference type="FunFam" id="1.10.10.10:FF:000016">
    <property type="entry name" value="Forkhead box protein I1"/>
    <property type="match status" value="1"/>
</dbReference>
<dbReference type="PROSITE" id="PS00658">
    <property type="entry name" value="FORK_HEAD_2"/>
    <property type="match status" value="1"/>
</dbReference>
<dbReference type="InterPro" id="IPR036390">
    <property type="entry name" value="WH_DNA-bd_sf"/>
</dbReference>
<feature type="DNA-binding region" description="Fork-head" evidence="6">
    <location>
        <begin position="48"/>
        <end position="142"/>
    </location>
</feature>
<evidence type="ECO:0000313" key="9">
    <source>
        <dbReference type="EMBL" id="CAH69694.1"/>
    </source>
</evidence>
<feature type="compositionally biased region" description="Polar residues" evidence="7">
    <location>
        <begin position="333"/>
        <end position="351"/>
    </location>
</feature>
<organism evidence="9">
    <name type="scientific">Branchiostoma floridae</name>
    <name type="common">Florida lancelet</name>
    <name type="synonym">Amphioxus</name>
    <dbReference type="NCBI Taxonomy" id="7739"/>
    <lineage>
        <taxon>Eukaryota</taxon>
        <taxon>Metazoa</taxon>
        <taxon>Chordata</taxon>
        <taxon>Cephalochordata</taxon>
        <taxon>Leptocardii</taxon>
        <taxon>Amphioxiformes</taxon>
        <taxon>Branchiostomatidae</taxon>
        <taxon>Branchiostoma</taxon>
    </lineage>
</organism>
<feature type="compositionally biased region" description="Low complexity" evidence="7">
    <location>
        <begin position="164"/>
        <end position="189"/>
    </location>
</feature>
<accession>Q5K0A5</accession>
<dbReference type="GO" id="GO:0003700">
    <property type="term" value="F:DNA-binding transcription factor activity"/>
    <property type="evidence" value="ECO:0007669"/>
    <property type="project" value="InterPro"/>
</dbReference>
<feature type="compositionally biased region" description="Polar residues" evidence="7">
    <location>
        <begin position="239"/>
        <end position="265"/>
    </location>
</feature>
<evidence type="ECO:0000256" key="7">
    <source>
        <dbReference type="SAM" id="MobiDB-lite"/>
    </source>
</evidence>
<evidence type="ECO:0000256" key="3">
    <source>
        <dbReference type="ARBA" id="ARBA00023125"/>
    </source>
</evidence>
<gene>
    <name evidence="9" type="primary">FoxC</name>
</gene>
<evidence type="ECO:0000256" key="1">
    <source>
        <dbReference type="ARBA" id="ARBA00004123"/>
    </source>
</evidence>
<dbReference type="PANTHER" id="PTHR11829:SF388">
    <property type="entry name" value="FORK HEAD DOMAIN-CONTAINING PROTEIN L1-RELATED"/>
    <property type="match status" value="1"/>
</dbReference>
<protein>
    <submittedName>
        <fullName evidence="9">Forkhead transcription factor</fullName>
    </submittedName>
</protein>
<comment type="subcellular location">
    <subcellularLocation>
        <location evidence="1 6">Nucleus</location>
    </subcellularLocation>
</comment>
<dbReference type="GO" id="GO:0043565">
    <property type="term" value="F:sequence-specific DNA binding"/>
    <property type="evidence" value="ECO:0007669"/>
    <property type="project" value="InterPro"/>
</dbReference>
<keyword evidence="5 6" id="KW-0539">Nucleus</keyword>
<name>Q5K0A5_BRAFL</name>
<sequence>AAASTYSGVSGGMPVGMYAHEQYGSVARPSPYGPAYASHHHTSKDMVKPPYSYIALIAMAIQNAPDKKVTLNGIYQFIMDRFPYYRENKQGWQNSIRHNLSLNECFIKVPRDDKKPGKGSYWSLDPDSYNMFDNGSYLRRRRRFKKADAVKEREDKVKKDTDRQQQQLKQQQEVADAKAAAEAAAASAEAKVKVEPDDARLHNQTPTRHVPLPPDPLQEAVPCQHSSAQVPGFSVDNIMTPSPSGTDISTASLMSRPSSHSQLLSPQALASYPRSQPQHTLATASSTLNYHCSVSGQPNPDIYGQHMSIAPTPPDHHTVQDLTTTTQDSTRLQNTGTFDCSTTGKAANTDSGRAVPPELMVRGAGRRTRDRSVSGDHHRRFDGHHLPERPGNVRDQPPAAGGTPNGLGGDTCDCVRRPKLPALRCLHNPLRGRLQTHGSILNLRPQPVLIRKDCRLCIVYVVMKERLVPCTDHIVYMPQKSRDKLKLTRFFVSVQRV</sequence>
<dbReference type="GO" id="GO:0005634">
    <property type="term" value="C:nucleus"/>
    <property type="evidence" value="ECO:0007669"/>
    <property type="project" value="UniProtKB-SubCell"/>
</dbReference>
<feature type="region of interest" description="Disordered" evidence="7">
    <location>
        <begin position="239"/>
        <end position="266"/>
    </location>
</feature>
<keyword evidence="2" id="KW-0805">Transcription regulation</keyword>
<feature type="compositionally biased region" description="Basic and acidic residues" evidence="7">
    <location>
        <begin position="190"/>
        <end position="201"/>
    </location>
</feature>
<dbReference type="InterPro" id="IPR001766">
    <property type="entry name" value="Fork_head_dom"/>
</dbReference>
<dbReference type="InterPro" id="IPR047514">
    <property type="entry name" value="FH_FOXL1"/>
</dbReference>
<feature type="non-terminal residue" evidence="9">
    <location>
        <position position="1"/>
    </location>
</feature>